<accession>A0A1T5NG07</accession>
<feature type="transmembrane region" description="Helical" evidence="2">
    <location>
        <begin position="320"/>
        <end position="338"/>
    </location>
</feature>
<dbReference type="RefSeq" id="WP_143313518.1">
    <property type="nucleotide sequence ID" value="NZ_FUZZ01000001.1"/>
</dbReference>
<feature type="transmembrane region" description="Helical" evidence="2">
    <location>
        <begin position="6"/>
        <end position="27"/>
    </location>
</feature>
<evidence type="ECO:0000256" key="2">
    <source>
        <dbReference type="SAM" id="Phobius"/>
    </source>
</evidence>
<dbReference type="EMBL" id="FUZZ01000001">
    <property type="protein sequence ID" value="SKC99133.1"/>
    <property type="molecule type" value="Genomic_DNA"/>
</dbReference>
<keyword evidence="2" id="KW-1133">Transmembrane helix</keyword>
<keyword evidence="2" id="KW-0812">Transmembrane</keyword>
<dbReference type="AlphaFoldDB" id="A0A1T5NG07"/>
<protein>
    <submittedName>
        <fullName evidence="3">Uncharacterized protein</fullName>
    </submittedName>
</protein>
<feature type="compositionally biased region" description="Basic and acidic residues" evidence="1">
    <location>
        <begin position="353"/>
        <end position="363"/>
    </location>
</feature>
<organism evidence="3 4">
    <name type="scientific">Chitinophaga ginsengisegetis</name>
    <dbReference type="NCBI Taxonomy" id="393003"/>
    <lineage>
        <taxon>Bacteria</taxon>
        <taxon>Pseudomonadati</taxon>
        <taxon>Bacteroidota</taxon>
        <taxon>Chitinophagia</taxon>
        <taxon>Chitinophagales</taxon>
        <taxon>Chitinophagaceae</taxon>
        <taxon>Chitinophaga</taxon>
    </lineage>
</organism>
<evidence type="ECO:0000256" key="1">
    <source>
        <dbReference type="SAM" id="MobiDB-lite"/>
    </source>
</evidence>
<keyword evidence="4" id="KW-1185">Reference proteome</keyword>
<dbReference type="STRING" id="393003.SAMN05660461_1379"/>
<sequence length="379" mass="43316">MFNSIALDVVIGLTFVFLLYSLFASILQEIIAKYLQLRALMLGKAIRRLLQDSDFTNRRSLVGRLFAGRKALNEKLDFVNQFYEYPTIKYLGEGSFYRRPAYINAGTYAEVIVRILRGLQYTGIENQLELIKQNLSDPLGVPVRKKFEPRSGRFADSIKKKFSDKVTVALLKSPTDIEPIRLSIDRETKTMLMQMVYESHNDIDKFRTKLEDSFNEMMERAEGWYKKQTRLILFLIGLFLAVSFNVDTIKISTILIKNKQVRDLVVEKAIEGNKSLSKIVKRPSTDTAYTQEQVADVTNNIGQINNILGASWGDWNGYTIPGWLVTALAISLGATFWFDLLQRLISIRQAGMKPEEKQDKSTDKTTTPNIVENKKIRVG</sequence>
<gene>
    <name evidence="3" type="ORF">SAMN05660461_1379</name>
</gene>
<dbReference type="Proteomes" id="UP000190166">
    <property type="component" value="Unassembled WGS sequence"/>
</dbReference>
<feature type="region of interest" description="Disordered" evidence="1">
    <location>
        <begin position="352"/>
        <end position="379"/>
    </location>
</feature>
<feature type="transmembrane region" description="Helical" evidence="2">
    <location>
        <begin position="231"/>
        <end position="256"/>
    </location>
</feature>
<evidence type="ECO:0000313" key="3">
    <source>
        <dbReference type="EMBL" id="SKC99133.1"/>
    </source>
</evidence>
<reference evidence="3 4" key="1">
    <citation type="submission" date="2017-02" db="EMBL/GenBank/DDBJ databases">
        <authorList>
            <person name="Peterson S.W."/>
        </authorList>
    </citation>
    <scope>NUCLEOTIDE SEQUENCE [LARGE SCALE GENOMIC DNA]</scope>
    <source>
        <strain evidence="3 4">DSM 18108</strain>
    </source>
</reference>
<evidence type="ECO:0000313" key="4">
    <source>
        <dbReference type="Proteomes" id="UP000190166"/>
    </source>
</evidence>
<proteinExistence type="predicted"/>
<name>A0A1T5NG07_9BACT</name>
<keyword evidence="2" id="KW-0472">Membrane</keyword>